<dbReference type="RefSeq" id="WP_144306525.1">
    <property type="nucleotide sequence ID" value="NZ_QMIF01000013.1"/>
</dbReference>
<organism evidence="1 2">
    <name type="scientific">Oceanidesulfovibrio marinus</name>
    <dbReference type="NCBI Taxonomy" id="370038"/>
    <lineage>
        <taxon>Bacteria</taxon>
        <taxon>Pseudomonadati</taxon>
        <taxon>Thermodesulfobacteriota</taxon>
        <taxon>Desulfovibrionia</taxon>
        <taxon>Desulfovibrionales</taxon>
        <taxon>Desulfovibrionaceae</taxon>
        <taxon>Oceanidesulfovibrio</taxon>
    </lineage>
</organism>
<comment type="caution">
    <text evidence="1">The sequence shown here is derived from an EMBL/GenBank/DDBJ whole genome shotgun (WGS) entry which is preliminary data.</text>
</comment>
<gene>
    <name evidence="1" type="ORF">DQK91_16645</name>
</gene>
<dbReference type="Proteomes" id="UP000434052">
    <property type="component" value="Unassembled WGS sequence"/>
</dbReference>
<sequence length="92" mass="9612">MAICMSNATIKRIAAFAEAHDAGGVWVSDGKTTQCVYAAPNPDASSRCGALALKYPLGGGLTLLVGISEARQLDMDTQSRMQSEIATLTNHA</sequence>
<protein>
    <submittedName>
        <fullName evidence="1">Uncharacterized protein</fullName>
    </submittedName>
</protein>
<evidence type="ECO:0000313" key="1">
    <source>
        <dbReference type="EMBL" id="TVM31839.1"/>
    </source>
</evidence>
<evidence type="ECO:0000313" key="2">
    <source>
        <dbReference type="Proteomes" id="UP000434052"/>
    </source>
</evidence>
<accession>A0A6P1ZEY6</accession>
<reference evidence="1 2" key="1">
    <citation type="submission" date="2018-06" db="EMBL/GenBank/DDBJ databases">
        <title>Complete genome of Desulfovibrio marinus P48SEP.</title>
        <authorList>
            <person name="Crispim J.S."/>
            <person name="Vidigal P.M.P."/>
            <person name="Silva L.C.F."/>
            <person name="Araujo L.C."/>
            <person name="Laguardia C.N."/>
            <person name="Dias R.S."/>
            <person name="Sousa M.P."/>
            <person name="Paula S.O."/>
            <person name="Silva C."/>
        </authorList>
    </citation>
    <scope>NUCLEOTIDE SEQUENCE [LARGE SCALE GENOMIC DNA]</scope>
    <source>
        <strain evidence="1 2">P48SEP</strain>
    </source>
</reference>
<dbReference type="AlphaFoldDB" id="A0A6P1ZEY6"/>
<proteinExistence type="predicted"/>
<name>A0A6P1ZEY6_9BACT</name>
<dbReference type="EMBL" id="QMIF01000013">
    <property type="protein sequence ID" value="TVM31839.1"/>
    <property type="molecule type" value="Genomic_DNA"/>
</dbReference>